<reference evidence="11 12" key="1">
    <citation type="submission" date="2016-11" db="EMBL/GenBank/DDBJ databases">
        <authorList>
            <person name="Jaros S."/>
            <person name="Januszkiewicz K."/>
            <person name="Wedrychowicz H."/>
        </authorList>
    </citation>
    <scope>NUCLEOTIDE SEQUENCE [LARGE SCALE GENOMIC DNA]</scope>
    <source>
        <strain evidence="11 12">DSM 17459</strain>
    </source>
</reference>
<dbReference type="GO" id="GO:0022857">
    <property type="term" value="F:transmembrane transporter activity"/>
    <property type="evidence" value="ECO:0007669"/>
    <property type="project" value="TreeGrafter"/>
</dbReference>
<dbReference type="PANTHER" id="PTHR35011:SF2">
    <property type="entry name" value="2,3-DIKETO-L-GULONATE TRAP TRANSPORTER SMALL PERMEASE PROTEIN YIAM"/>
    <property type="match status" value="1"/>
</dbReference>
<dbReference type="Proteomes" id="UP000184245">
    <property type="component" value="Unassembled WGS sequence"/>
</dbReference>
<keyword evidence="5 9" id="KW-0812">Transmembrane</keyword>
<evidence type="ECO:0000313" key="12">
    <source>
        <dbReference type="Proteomes" id="UP000184245"/>
    </source>
</evidence>
<dbReference type="InterPro" id="IPR007387">
    <property type="entry name" value="TRAP_DctQ"/>
</dbReference>
<evidence type="ECO:0000256" key="4">
    <source>
        <dbReference type="ARBA" id="ARBA00022519"/>
    </source>
</evidence>
<dbReference type="RefSeq" id="WP_072853364.1">
    <property type="nucleotide sequence ID" value="NZ_FQVI01000019.1"/>
</dbReference>
<dbReference type="EMBL" id="FQVI01000019">
    <property type="protein sequence ID" value="SHF27321.1"/>
    <property type="molecule type" value="Genomic_DNA"/>
</dbReference>
<evidence type="ECO:0000256" key="1">
    <source>
        <dbReference type="ARBA" id="ARBA00004429"/>
    </source>
</evidence>
<dbReference type="OrthoDB" id="45144at2"/>
<feature type="transmembrane region" description="Helical" evidence="9">
    <location>
        <begin position="126"/>
        <end position="145"/>
    </location>
</feature>
<keyword evidence="2" id="KW-0813">Transport</keyword>
<comment type="subcellular location">
    <subcellularLocation>
        <location evidence="1">Cell inner membrane</location>
        <topology evidence="1">Multi-pass membrane protein</topology>
    </subcellularLocation>
</comment>
<evidence type="ECO:0000259" key="10">
    <source>
        <dbReference type="Pfam" id="PF04290"/>
    </source>
</evidence>
<comment type="similarity">
    <text evidence="8">Belongs to the TRAP transporter small permease family.</text>
</comment>
<keyword evidence="7 9" id="KW-0472">Membrane</keyword>
<keyword evidence="6 9" id="KW-1133">Transmembrane helix</keyword>
<keyword evidence="12" id="KW-1185">Reference proteome</keyword>
<feature type="transmembrane region" description="Helical" evidence="9">
    <location>
        <begin position="48"/>
        <end position="66"/>
    </location>
</feature>
<evidence type="ECO:0000256" key="7">
    <source>
        <dbReference type="ARBA" id="ARBA00023136"/>
    </source>
</evidence>
<proteinExistence type="inferred from homology"/>
<dbReference type="PANTHER" id="PTHR35011">
    <property type="entry name" value="2,3-DIKETO-L-GULONATE TRAP TRANSPORTER SMALL PERMEASE PROTEIN YIAM"/>
    <property type="match status" value="1"/>
</dbReference>
<evidence type="ECO:0000256" key="3">
    <source>
        <dbReference type="ARBA" id="ARBA00022475"/>
    </source>
</evidence>
<keyword evidence="4" id="KW-0997">Cell inner membrane</keyword>
<feature type="domain" description="Tripartite ATP-independent periplasmic transporters DctQ component" evidence="10">
    <location>
        <begin position="24"/>
        <end position="152"/>
    </location>
</feature>
<feature type="transmembrane region" description="Helical" evidence="9">
    <location>
        <begin position="7"/>
        <end position="28"/>
    </location>
</feature>
<organism evidence="11 12">
    <name type="scientific">Lactonifactor longoviformis DSM 17459</name>
    <dbReference type="NCBI Taxonomy" id="1122155"/>
    <lineage>
        <taxon>Bacteria</taxon>
        <taxon>Bacillati</taxon>
        <taxon>Bacillota</taxon>
        <taxon>Clostridia</taxon>
        <taxon>Eubacteriales</taxon>
        <taxon>Clostridiaceae</taxon>
        <taxon>Lactonifactor</taxon>
    </lineage>
</organism>
<accession>A0A1M5AAI6</accession>
<dbReference type="GO" id="GO:0005886">
    <property type="term" value="C:plasma membrane"/>
    <property type="evidence" value="ECO:0007669"/>
    <property type="project" value="UniProtKB-SubCell"/>
</dbReference>
<evidence type="ECO:0000256" key="2">
    <source>
        <dbReference type="ARBA" id="ARBA00022448"/>
    </source>
</evidence>
<evidence type="ECO:0000256" key="5">
    <source>
        <dbReference type="ARBA" id="ARBA00022692"/>
    </source>
</evidence>
<dbReference type="STRING" id="1122155.SAMN02745158_03108"/>
<protein>
    <submittedName>
        <fullName evidence="11">TRAP-type C4-dicarboxylate transport system, small permease component</fullName>
    </submittedName>
</protein>
<name>A0A1M5AAI6_9CLOT</name>
<evidence type="ECO:0000256" key="8">
    <source>
        <dbReference type="ARBA" id="ARBA00038436"/>
    </source>
</evidence>
<evidence type="ECO:0000256" key="6">
    <source>
        <dbReference type="ARBA" id="ARBA00022989"/>
    </source>
</evidence>
<dbReference type="InterPro" id="IPR055348">
    <property type="entry name" value="DctQ"/>
</dbReference>
<dbReference type="AlphaFoldDB" id="A0A1M5AAI6"/>
<gene>
    <name evidence="11" type="ORF">SAMN02745158_03108</name>
</gene>
<dbReference type="GO" id="GO:0015740">
    <property type="term" value="P:C4-dicarboxylate transport"/>
    <property type="evidence" value="ECO:0007669"/>
    <property type="project" value="TreeGrafter"/>
</dbReference>
<evidence type="ECO:0000313" key="11">
    <source>
        <dbReference type="EMBL" id="SHF27321.1"/>
    </source>
</evidence>
<evidence type="ECO:0000256" key="9">
    <source>
        <dbReference type="SAM" id="Phobius"/>
    </source>
</evidence>
<keyword evidence="3" id="KW-1003">Cell membrane</keyword>
<dbReference type="Pfam" id="PF04290">
    <property type="entry name" value="DctQ"/>
    <property type="match status" value="1"/>
</dbReference>
<sequence>MQKKLKIFLANLEEFIAGFFLVLLIVLTSSNVILRLVSGKSLPWAEEISYASYAWVVFVGASAAFKRKGHSSIDLLVQLFPKKMEKGVAVFTTVVEMAAIAAIAYLSVNLSIAAVAKLTPILHIPYTYVDLSVVFGFLMMLLHCIKQIYNIFKYEDYNSRPLYASLINIDPVQDMTDEITALQGKEGE</sequence>
<feature type="transmembrane region" description="Helical" evidence="9">
    <location>
        <begin position="87"/>
        <end position="106"/>
    </location>
</feature>